<sequence>MSIIGCAGEERKPAPEDAPAAAASGRGAVLFLGTSLTAAFGLDPEQGYPARIQEKIDSAGLPYEVVNAGQSGETSAGARNRIGWLLEQPFDVLVLETGANDMLRGADVDSLGTNLQAIIDTVRSRRPDAAIVLAGMIAAPNLGAAYGRRFNELYPAVARRNNLPLIPFLLDSVGGRPELNLEDGVHPNERGQAIIAATVWQTLEPVLRQRAAAPAKSGA</sequence>
<dbReference type="GO" id="GO:0004622">
    <property type="term" value="F:phosphatidylcholine lysophospholipase activity"/>
    <property type="evidence" value="ECO:0007669"/>
    <property type="project" value="TreeGrafter"/>
</dbReference>
<dbReference type="Pfam" id="PF13472">
    <property type="entry name" value="Lipase_GDSL_2"/>
    <property type="match status" value="1"/>
</dbReference>
<keyword evidence="3" id="KW-0378">Hydrolase</keyword>
<evidence type="ECO:0000313" key="3">
    <source>
        <dbReference type="EMBL" id="CAA9331571.1"/>
    </source>
</evidence>
<dbReference type="SUPFAM" id="SSF52266">
    <property type="entry name" value="SGNH hydrolase"/>
    <property type="match status" value="1"/>
</dbReference>
<dbReference type="Gene3D" id="3.40.50.1110">
    <property type="entry name" value="SGNH hydrolase"/>
    <property type="match status" value="1"/>
</dbReference>
<evidence type="ECO:0000256" key="1">
    <source>
        <dbReference type="SAM" id="MobiDB-lite"/>
    </source>
</evidence>
<dbReference type="InterPro" id="IPR013830">
    <property type="entry name" value="SGNH_hydro"/>
</dbReference>
<protein>
    <submittedName>
        <fullName evidence="3">Arylesterase</fullName>
        <ecNumber evidence="3">3.1.1.2</ecNumber>
    </submittedName>
</protein>
<name>A0A6J4LKP2_9BACT</name>
<feature type="domain" description="SGNH hydrolase-type esterase" evidence="2">
    <location>
        <begin position="31"/>
        <end position="194"/>
    </location>
</feature>
<dbReference type="EC" id="3.1.1.2" evidence="3"/>
<dbReference type="CDD" id="cd01822">
    <property type="entry name" value="Lysophospholipase_L1_like"/>
    <property type="match status" value="1"/>
</dbReference>
<dbReference type="PANTHER" id="PTHR30383">
    <property type="entry name" value="THIOESTERASE 1/PROTEASE 1/LYSOPHOSPHOLIPASE L1"/>
    <property type="match status" value="1"/>
</dbReference>
<reference evidence="3" key="1">
    <citation type="submission" date="2020-02" db="EMBL/GenBank/DDBJ databases">
        <authorList>
            <person name="Meier V. D."/>
        </authorList>
    </citation>
    <scope>NUCLEOTIDE SEQUENCE</scope>
    <source>
        <strain evidence="3">AVDCRST_MAG68</strain>
    </source>
</reference>
<dbReference type="InterPro" id="IPR036514">
    <property type="entry name" value="SGNH_hydro_sf"/>
</dbReference>
<feature type="region of interest" description="Disordered" evidence="1">
    <location>
        <begin position="1"/>
        <end position="20"/>
    </location>
</feature>
<dbReference type="EMBL" id="CADCTW010000123">
    <property type="protein sequence ID" value="CAA9331571.1"/>
    <property type="molecule type" value="Genomic_DNA"/>
</dbReference>
<dbReference type="AlphaFoldDB" id="A0A6J4LKP2"/>
<proteinExistence type="predicted"/>
<gene>
    <name evidence="3" type="ORF">AVDCRST_MAG68-2532</name>
</gene>
<accession>A0A6J4LKP2</accession>
<dbReference type="InterPro" id="IPR051532">
    <property type="entry name" value="Ester_Hydrolysis_Enzymes"/>
</dbReference>
<organism evidence="3">
    <name type="scientific">uncultured Gemmatimonadota bacterium</name>
    <dbReference type="NCBI Taxonomy" id="203437"/>
    <lineage>
        <taxon>Bacteria</taxon>
        <taxon>Pseudomonadati</taxon>
        <taxon>Gemmatimonadota</taxon>
        <taxon>environmental samples</taxon>
    </lineage>
</organism>
<dbReference type="PANTHER" id="PTHR30383:SF24">
    <property type="entry name" value="THIOESTERASE 1_PROTEASE 1_LYSOPHOSPHOLIPASE L1"/>
    <property type="match status" value="1"/>
</dbReference>
<evidence type="ECO:0000259" key="2">
    <source>
        <dbReference type="Pfam" id="PF13472"/>
    </source>
</evidence>
<dbReference type="GO" id="GO:0004064">
    <property type="term" value="F:arylesterase activity"/>
    <property type="evidence" value="ECO:0007669"/>
    <property type="project" value="UniProtKB-EC"/>
</dbReference>